<feature type="region of interest" description="Disordered" evidence="1">
    <location>
        <begin position="204"/>
        <end position="236"/>
    </location>
</feature>
<dbReference type="AlphaFoldDB" id="A0A3L6MR88"/>
<evidence type="ECO:0000256" key="1">
    <source>
        <dbReference type="SAM" id="MobiDB-lite"/>
    </source>
</evidence>
<gene>
    <name evidence="2" type="ORF">BFJ65_g18036</name>
</gene>
<accession>A0A3L6MR88</accession>
<dbReference type="Proteomes" id="UP000270866">
    <property type="component" value="Unassembled WGS sequence"/>
</dbReference>
<proteinExistence type="predicted"/>
<name>A0A3L6MR88_FUSOX</name>
<comment type="caution">
    <text evidence="2">The sequence shown here is derived from an EMBL/GenBank/DDBJ whole genome shotgun (WGS) entry which is preliminary data.</text>
</comment>
<sequence>MIDEALVEVDGLFAGLIYLDATDPALPQRTPKNCFRKSLAVKLDVICNACEIRSETDTSKAQSLTIHEGILAREAAWSSIRTVRDGMKILWDHFVNVSRVLNTSTIDSLRNSYHDAQGLCYEGVFAFRYTVVGPRPDDLARIFAFCSLSYVVARLFCARKRAKQSDIPAGIRSWRNALKEEDERQAFDALAGQMWPEAQNHVHFQDLDPGQPLARSTSTHGHSGSASPVSSSHYKSSIPPFPADFSIMPPYDCDQQAQQPSNKGSMGHSFVPLQDTCLGNEQVNNGTTNTSTAFSQNHQSFTDPIDDACYFPAPSTQLPVPNNEPYADSWAWSDSGSMLSLNFDMMEPLDFTALGDPTRQSADYTNLITDPTQGLSDRALLETTTHVSALEMTSTFMVVREYIRDNCNFWHRLGGSGLVSKDHRSRLSWWHKTPARMECKQTSSYIQQLLAVEHTRNTESRGIVAVAETFIKWGFLQSIEDIKLYMTQLGGLLFDAETDRQSFCKWIEGFSGDNEKPLKCPYCSHRDNHEGNLRRHIKNRHGNSENGKAKQSKKSLRP</sequence>
<feature type="region of interest" description="Disordered" evidence="1">
    <location>
        <begin position="248"/>
        <end position="267"/>
    </location>
</feature>
<reference evidence="2 3" key="1">
    <citation type="journal article" date="2018" name="Sci. Rep.">
        <title>Characterisation of pathogen-specific regions and novel effector candidates in Fusarium oxysporum f. sp. cepae.</title>
        <authorList>
            <person name="Armitage A.D."/>
            <person name="Taylor A."/>
            <person name="Sobczyk M.K."/>
            <person name="Baxter L."/>
            <person name="Greenfield B.P."/>
            <person name="Bates H.J."/>
            <person name="Wilson F."/>
            <person name="Jackson A.C."/>
            <person name="Ott S."/>
            <person name="Harrison R.J."/>
            <person name="Clarkson J.P."/>
        </authorList>
    </citation>
    <scope>NUCLEOTIDE SEQUENCE [LARGE SCALE GENOMIC DNA]</scope>
    <source>
        <strain evidence="2 3">FoC_Fus2</strain>
    </source>
</reference>
<dbReference type="SUPFAM" id="SSF57667">
    <property type="entry name" value="beta-beta-alpha zinc fingers"/>
    <property type="match status" value="1"/>
</dbReference>
<feature type="region of interest" description="Disordered" evidence="1">
    <location>
        <begin position="535"/>
        <end position="558"/>
    </location>
</feature>
<dbReference type="Gene3D" id="3.30.160.60">
    <property type="entry name" value="Classic Zinc Finger"/>
    <property type="match status" value="1"/>
</dbReference>
<evidence type="ECO:0008006" key="4">
    <source>
        <dbReference type="Google" id="ProtNLM"/>
    </source>
</evidence>
<feature type="compositionally biased region" description="Polar residues" evidence="1">
    <location>
        <begin position="255"/>
        <end position="264"/>
    </location>
</feature>
<evidence type="ECO:0000313" key="3">
    <source>
        <dbReference type="Proteomes" id="UP000270866"/>
    </source>
</evidence>
<protein>
    <recommendedName>
        <fullName evidence="4">C2H2-type domain-containing protein</fullName>
    </recommendedName>
</protein>
<dbReference type="EMBL" id="MRCU01000017">
    <property type="protein sequence ID" value="RKK07300.1"/>
    <property type="molecule type" value="Genomic_DNA"/>
</dbReference>
<evidence type="ECO:0000313" key="2">
    <source>
        <dbReference type="EMBL" id="RKK07300.1"/>
    </source>
</evidence>
<feature type="compositionally biased region" description="Low complexity" evidence="1">
    <location>
        <begin position="214"/>
        <end position="233"/>
    </location>
</feature>
<dbReference type="InterPro" id="IPR036236">
    <property type="entry name" value="Znf_C2H2_sf"/>
</dbReference>
<organism evidence="2 3">
    <name type="scientific">Fusarium oxysporum f. sp. cepae</name>
    <dbReference type="NCBI Taxonomy" id="396571"/>
    <lineage>
        <taxon>Eukaryota</taxon>
        <taxon>Fungi</taxon>
        <taxon>Dikarya</taxon>
        <taxon>Ascomycota</taxon>
        <taxon>Pezizomycotina</taxon>
        <taxon>Sordariomycetes</taxon>
        <taxon>Hypocreomycetidae</taxon>
        <taxon>Hypocreales</taxon>
        <taxon>Nectriaceae</taxon>
        <taxon>Fusarium</taxon>
        <taxon>Fusarium oxysporum species complex</taxon>
    </lineage>
</organism>